<dbReference type="Gene3D" id="3.40.50.2000">
    <property type="entry name" value="Glycogen Phosphorylase B"/>
    <property type="match status" value="2"/>
</dbReference>
<organism evidence="3 4">
    <name type="scientific">Acidiferrimicrobium australe</name>
    <dbReference type="NCBI Taxonomy" id="2664430"/>
    <lineage>
        <taxon>Bacteria</taxon>
        <taxon>Bacillati</taxon>
        <taxon>Actinomycetota</taxon>
        <taxon>Acidimicrobiia</taxon>
        <taxon>Acidimicrobiales</taxon>
        <taxon>Acidimicrobiaceae</taxon>
        <taxon>Acidiferrimicrobium</taxon>
    </lineage>
</organism>
<evidence type="ECO:0000313" key="4">
    <source>
        <dbReference type="Proteomes" id="UP000437736"/>
    </source>
</evidence>
<feature type="region of interest" description="Disordered" evidence="1">
    <location>
        <begin position="25"/>
        <end position="48"/>
    </location>
</feature>
<evidence type="ECO:0000256" key="1">
    <source>
        <dbReference type="SAM" id="MobiDB-lite"/>
    </source>
</evidence>
<accession>A0ABW9QRF0</accession>
<dbReference type="Pfam" id="PF11997">
    <property type="entry name" value="DUF3492"/>
    <property type="match status" value="1"/>
</dbReference>
<dbReference type="InterPro" id="IPR047691">
    <property type="entry name" value="PelF-like"/>
</dbReference>
<dbReference type="SUPFAM" id="SSF53756">
    <property type="entry name" value="UDP-Glycosyltransferase/glycogen phosphorylase"/>
    <property type="match status" value="1"/>
</dbReference>
<gene>
    <name evidence="3" type="ORF">GHK86_05715</name>
</gene>
<name>A0ABW9QRF0_9ACTN</name>
<protein>
    <submittedName>
        <fullName evidence="3">DUF3492 domain-containing protein</fullName>
    </submittedName>
</protein>
<dbReference type="Pfam" id="PF13692">
    <property type="entry name" value="Glyco_trans_1_4"/>
    <property type="match status" value="1"/>
</dbReference>
<dbReference type="Proteomes" id="UP000437736">
    <property type="component" value="Unassembled WGS sequence"/>
</dbReference>
<keyword evidence="4" id="KW-1185">Reference proteome</keyword>
<evidence type="ECO:0000313" key="3">
    <source>
        <dbReference type="EMBL" id="MST32221.1"/>
    </source>
</evidence>
<dbReference type="PANTHER" id="PTHR12526">
    <property type="entry name" value="GLYCOSYLTRANSFERASE"/>
    <property type="match status" value="1"/>
</dbReference>
<evidence type="ECO:0000259" key="2">
    <source>
        <dbReference type="Pfam" id="PF11997"/>
    </source>
</evidence>
<feature type="domain" description="DUF3492" evidence="2">
    <location>
        <begin position="62"/>
        <end position="338"/>
    </location>
</feature>
<proteinExistence type="predicted"/>
<dbReference type="EMBL" id="WJHE01000248">
    <property type="protein sequence ID" value="MST32221.1"/>
    <property type="molecule type" value="Genomic_DNA"/>
</dbReference>
<comment type="caution">
    <text evidence="3">The sequence shown here is derived from an EMBL/GenBank/DDBJ whole genome shotgun (WGS) entry which is preliminary data.</text>
</comment>
<dbReference type="NCBIfam" id="NF038011">
    <property type="entry name" value="PelF"/>
    <property type="match status" value="1"/>
</dbReference>
<feature type="region of interest" description="Disordered" evidence="1">
    <location>
        <begin position="582"/>
        <end position="606"/>
    </location>
</feature>
<sequence length="606" mass="66257">MVSHEKHQTSEKEVAVAPQSLASRLRAARSYAPQPAAGADRPAPATRSPRVIARDAPHEDVDVAIVAESTYPFLKGGVSAVVHDIVMGNQDLTFGILHIAWDSASPQEDLYGMPANVKWVRPIYLSMQEHLDDFVRVKPGSNGMKSKAIAAAVTRIFDAIEAVAAGDNSAMLRLYDDGMNPRTRTFSVWSLLGTKELMAQARERLGGLGLPLVDTFWLLREFFSLSYAILSEDVPLAKVYHAHTTGYAALLGAMAARQNGTKFLLTEHNLYVRDTVNTLLDRSLALSLDQRDWKTMEVSPQQRAWMAWWIEMGKFCYPSAEVITYLYPSAITEAADLGSPVGKAMIIPNGMRIPDFDTAHAKRLDALEEILAGDPTERTWRLAYIARVVPIKGLADLISTLELLVSRGVTNFHLDVLGPTDHTPDYYMLCREKARTLGVEDYLTFRGTLNVRDVLGDFDLLVLPSYNEGQPIVVLEAMTAGVPIVGTNVGGMGQLISDPLTTPGGRTFDACGVLVNPDYVIGMADALQQTMASPRTYADYSANARQRVVNFFQLDDVIGAYNRLYKELGGLPVSELEATPASERPGTLIDLTDSVTPAGDGGRVRG</sequence>
<reference evidence="3 4" key="1">
    <citation type="submission" date="2019-11" db="EMBL/GenBank/DDBJ databases">
        <title>Acidiferrimicrobium australis gen. nov., sp. nov., an acidophilic and obligately heterotrophic, member of the Actinobacteria that catalyses dissimilatory oxido- reduction of iron isolated from metal-rich acidic water in Chile.</title>
        <authorList>
            <person name="Gonzalez D."/>
            <person name="Huber K."/>
            <person name="Hedrich S."/>
            <person name="Rojas-Villalobos C."/>
            <person name="Quatrini R."/>
            <person name="Dinamarca M.A."/>
            <person name="Schwarz A."/>
            <person name="Canales C."/>
            <person name="Nancucheo I."/>
        </authorList>
    </citation>
    <scope>NUCLEOTIDE SEQUENCE [LARGE SCALE GENOMIC DNA]</scope>
    <source>
        <strain evidence="3 4">USS-CCA1</strain>
    </source>
</reference>
<dbReference type="InterPro" id="IPR022622">
    <property type="entry name" value="DUF3492"/>
</dbReference>
<dbReference type="PANTHER" id="PTHR12526:SF630">
    <property type="entry name" value="GLYCOSYLTRANSFERASE"/>
    <property type="match status" value="1"/>
</dbReference>